<dbReference type="Gene3D" id="2.60.120.430">
    <property type="entry name" value="Galactose-binding lectin"/>
    <property type="match status" value="1"/>
</dbReference>
<dbReference type="SUPFAM" id="SSF49785">
    <property type="entry name" value="Galactose-binding domain-like"/>
    <property type="match status" value="1"/>
</dbReference>
<organism evidence="2 3">
    <name type="scientific">Simiduia curdlanivorans</name>
    <dbReference type="NCBI Taxonomy" id="1492769"/>
    <lineage>
        <taxon>Bacteria</taxon>
        <taxon>Pseudomonadati</taxon>
        <taxon>Pseudomonadota</taxon>
        <taxon>Gammaproteobacteria</taxon>
        <taxon>Cellvibrionales</taxon>
        <taxon>Cellvibrionaceae</taxon>
        <taxon>Simiduia</taxon>
    </lineage>
</organism>
<comment type="caution">
    <text evidence="2">The sequence shown here is derived from an EMBL/GenBank/DDBJ whole genome shotgun (WGS) entry which is preliminary data.</text>
</comment>
<feature type="transmembrane region" description="Helical" evidence="1">
    <location>
        <begin position="6"/>
        <end position="27"/>
    </location>
</feature>
<evidence type="ECO:0000313" key="2">
    <source>
        <dbReference type="EMBL" id="MFC4360840.1"/>
    </source>
</evidence>
<name>A0ABV8V0U3_9GAMM</name>
<evidence type="ECO:0008006" key="4">
    <source>
        <dbReference type="Google" id="ProtNLM"/>
    </source>
</evidence>
<feature type="transmembrane region" description="Helical" evidence="1">
    <location>
        <begin position="65"/>
        <end position="81"/>
    </location>
</feature>
<evidence type="ECO:0000313" key="3">
    <source>
        <dbReference type="Proteomes" id="UP001595840"/>
    </source>
</evidence>
<dbReference type="InterPro" id="IPR008979">
    <property type="entry name" value="Galactose-bd-like_sf"/>
</dbReference>
<dbReference type="Proteomes" id="UP001595840">
    <property type="component" value="Unassembled WGS sequence"/>
</dbReference>
<evidence type="ECO:0000256" key="1">
    <source>
        <dbReference type="SAM" id="Phobius"/>
    </source>
</evidence>
<feature type="transmembrane region" description="Helical" evidence="1">
    <location>
        <begin position="117"/>
        <end position="139"/>
    </location>
</feature>
<proteinExistence type="predicted"/>
<dbReference type="RefSeq" id="WP_290264747.1">
    <property type="nucleotide sequence ID" value="NZ_JAUFQG010000006.1"/>
</dbReference>
<sequence>MAKTHPIQTLALIATLLFTLPFFFIGGPDWQAAPLYRQVWNGGHIAFFCLSIVLIRQFIALNSPRHWLVASLMTLAIGLIIETIQQRVGRQFSYTDLAFNLAGLWLGLSWTQSPTKFIWLLRLGAGFLLAPFFWSLTLASQLQLNSSYQFPTITSFESRSELLRVSGPAHLSNQIASDGKQSLKIDFDSAQYSTVSIDKPLGDWLGYQFLALDIYNPDTQPLRLVLRISDTEHDRGTQALTDRFNIAITVTNGWNNTVLKLEDIQRAPLTRELDLSQLTNIAIFSQGLEKPRTVYLDNIRLQQ</sequence>
<protein>
    <recommendedName>
        <fullName evidence="4">VanZ-like domain-containing protein</fullName>
    </recommendedName>
</protein>
<keyword evidence="3" id="KW-1185">Reference proteome</keyword>
<dbReference type="EMBL" id="JBHSCX010000001">
    <property type="protein sequence ID" value="MFC4360840.1"/>
    <property type="molecule type" value="Genomic_DNA"/>
</dbReference>
<accession>A0ABV8V0U3</accession>
<keyword evidence="1" id="KW-1133">Transmembrane helix</keyword>
<reference evidence="3" key="1">
    <citation type="journal article" date="2019" name="Int. J. Syst. Evol. Microbiol.">
        <title>The Global Catalogue of Microorganisms (GCM) 10K type strain sequencing project: providing services to taxonomists for standard genome sequencing and annotation.</title>
        <authorList>
            <consortium name="The Broad Institute Genomics Platform"/>
            <consortium name="The Broad Institute Genome Sequencing Center for Infectious Disease"/>
            <person name="Wu L."/>
            <person name="Ma J."/>
        </authorList>
    </citation>
    <scope>NUCLEOTIDE SEQUENCE [LARGE SCALE GENOMIC DNA]</scope>
    <source>
        <strain evidence="3">CECT 8570</strain>
    </source>
</reference>
<keyword evidence="1" id="KW-0812">Transmembrane</keyword>
<feature type="transmembrane region" description="Helical" evidence="1">
    <location>
        <begin position="39"/>
        <end position="59"/>
    </location>
</feature>
<keyword evidence="1" id="KW-0472">Membrane</keyword>
<gene>
    <name evidence="2" type="ORF">ACFOX3_00930</name>
</gene>